<dbReference type="Pfam" id="PF05448">
    <property type="entry name" value="AXE1"/>
    <property type="match status" value="1"/>
</dbReference>
<dbReference type="AlphaFoldDB" id="A0A926KNW2"/>
<feature type="active site" description="Nucleophile" evidence="1">
    <location>
        <position position="182"/>
    </location>
</feature>
<dbReference type="InterPro" id="IPR029058">
    <property type="entry name" value="AB_hydrolase_fold"/>
</dbReference>
<feature type="active site" description="Charge relay system" evidence="1">
    <location>
        <position position="267"/>
    </location>
</feature>
<dbReference type="Gene3D" id="3.40.50.1820">
    <property type="entry name" value="alpha/beta hydrolase"/>
    <property type="match status" value="1"/>
</dbReference>
<dbReference type="Proteomes" id="UP000650466">
    <property type="component" value="Unassembled WGS sequence"/>
</dbReference>
<feature type="active site" description="Charge relay system" evidence="1">
    <location>
        <position position="297"/>
    </location>
</feature>
<comment type="caution">
    <text evidence="4">The sequence shown here is derived from an EMBL/GenBank/DDBJ whole genome shotgun (WGS) entry which is preliminary data.</text>
</comment>
<evidence type="ECO:0000256" key="1">
    <source>
        <dbReference type="PIRSR" id="PIRSR639069-1"/>
    </source>
</evidence>
<name>A0A926KNW2_9BACL</name>
<dbReference type="InterPro" id="IPR039069">
    <property type="entry name" value="CE7"/>
</dbReference>
<evidence type="ECO:0000313" key="4">
    <source>
        <dbReference type="EMBL" id="MBD0380431.1"/>
    </source>
</evidence>
<evidence type="ECO:0000256" key="2">
    <source>
        <dbReference type="PIRSR" id="PIRSR639069-2"/>
    </source>
</evidence>
<feature type="domain" description="Acetyl xylan esterase" evidence="3">
    <location>
        <begin position="1"/>
        <end position="310"/>
    </location>
</feature>
<dbReference type="PANTHER" id="PTHR40111:SF1">
    <property type="entry name" value="CEPHALOSPORIN-C DEACETYLASE"/>
    <property type="match status" value="1"/>
</dbReference>
<dbReference type="PANTHER" id="PTHR40111">
    <property type="entry name" value="CEPHALOSPORIN-C DEACETYLASE"/>
    <property type="match status" value="1"/>
</dbReference>
<accession>A0A926KNW2</accession>
<evidence type="ECO:0000259" key="3">
    <source>
        <dbReference type="Pfam" id="PF05448"/>
    </source>
</evidence>
<dbReference type="EMBL" id="JACVVD010000003">
    <property type="protein sequence ID" value="MBD0380431.1"/>
    <property type="molecule type" value="Genomic_DNA"/>
</dbReference>
<gene>
    <name evidence="4" type="ORF">ICC18_09920</name>
</gene>
<proteinExistence type="predicted"/>
<evidence type="ECO:0000313" key="5">
    <source>
        <dbReference type="Proteomes" id="UP000650466"/>
    </source>
</evidence>
<feature type="binding site" evidence="2">
    <location>
        <position position="92"/>
    </location>
    <ligand>
        <name>substrate</name>
    </ligand>
</feature>
<organism evidence="4 5">
    <name type="scientific">Paenibacillus sedimenti</name>
    <dbReference type="NCBI Taxonomy" id="2770274"/>
    <lineage>
        <taxon>Bacteria</taxon>
        <taxon>Bacillati</taxon>
        <taxon>Bacillota</taxon>
        <taxon>Bacilli</taxon>
        <taxon>Bacillales</taxon>
        <taxon>Paenibacillaceae</taxon>
        <taxon>Paenibacillus</taxon>
    </lineage>
</organism>
<dbReference type="RefSeq" id="WP_188174233.1">
    <property type="nucleotide sequence ID" value="NZ_JACVVD010000003.1"/>
</dbReference>
<keyword evidence="5" id="KW-1185">Reference proteome</keyword>
<dbReference type="InterPro" id="IPR008391">
    <property type="entry name" value="AXE1_dom"/>
</dbReference>
<dbReference type="GO" id="GO:0005976">
    <property type="term" value="P:polysaccharide metabolic process"/>
    <property type="evidence" value="ECO:0007669"/>
    <property type="project" value="TreeGrafter"/>
</dbReference>
<reference evidence="4" key="1">
    <citation type="submission" date="2020-09" db="EMBL/GenBank/DDBJ databases">
        <title>Draft Genome Sequence of Paenibacillus sp. WST5.</title>
        <authorList>
            <person name="Bao Z."/>
        </authorList>
    </citation>
    <scope>NUCLEOTIDE SEQUENCE</scope>
    <source>
        <strain evidence="4">WST5</strain>
    </source>
</reference>
<dbReference type="GO" id="GO:0052689">
    <property type="term" value="F:carboxylic ester hydrolase activity"/>
    <property type="evidence" value="ECO:0007669"/>
    <property type="project" value="TreeGrafter"/>
</dbReference>
<protein>
    <submittedName>
        <fullName evidence="4">Acetylxylan esterase</fullName>
    </submittedName>
</protein>
<dbReference type="SUPFAM" id="SSF53474">
    <property type="entry name" value="alpha/beta-Hydrolases"/>
    <property type="match status" value="1"/>
</dbReference>
<sequence>MNAIQKRIEELYRYVPSLQKPADLSSYWEKVLAEEEKPLLMELLPVNTAMNLVRAYKLIYEGYAQTPIHSWYLVPEVGANQPLPCIVMFHGYTGSKGEPEDYAAWLLMGYAVLAIDIRGQSGETGNSLPQTYGMTKGWITQGILDPQSCYYKALAIDAIRAIHCAKQQPEVDSGRIIAMGVSQGGGLALLTGALETSVRMVVAAIPNMCHMDFGLFNSTGSLTEIAQFVSHAQGRLDSVLSTLSYFDIVNLADRIKMPVWMSVGLKDTVCLPETVFAAYQAIVSKEKELQINPFLGHETVRGHAAIVNTFIQQHLG</sequence>